<evidence type="ECO:0000313" key="2">
    <source>
        <dbReference type="EMBL" id="CDI02453.1"/>
    </source>
</evidence>
<proteinExistence type="predicted"/>
<protein>
    <recommendedName>
        <fullName evidence="4">DUF5666 domain-containing protein</fullName>
    </recommendedName>
</protein>
<dbReference type="EMBL" id="CBTJ020000037">
    <property type="protein sequence ID" value="CDI02453.1"/>
    <property type="molecule type" value="Genomic_DNA"/>
</dbReference>
<dbReference type="STRING" id="1400863.BN873_300074"/>
<feature type="signal peptide" evidence="1">
    <location>
        <begin position="1"/>
        <end position="23"/>
    </location>
</feature>
<organism evidence="2 3">
    <name type="scientific">Candidatus Competibacter denitrificans Run_A_D11</name>
    <dbReference type="NCBI Taxonomy" id="1400863"/>
    <lineage>
        <taxon>Bacteria</taxon>
        <taxon>Pseudomonadati</taxon>
        <taxon>Pseudomonadota</taxon>
        <taxon>Gammaproteobacteria</taxon>
        <taxon>Candidatus Competibacteraceae</taxon>
        <taxon>Candidatus Competibacter</taxon>
    </lineage>
</organism>
<dbReference type="PROSITE" id="PS51257">
    <property type="entry name" value="PROKAR_LIPOPROTEIN"/>
    <property type="match status" value="1"/>
</dbReference>
<keyword evidence="3" id="KW-1185">Reference proteome</keyword>
<accession>W6MD37</accession>
<comment type="caution">
    <text evidence="2">The sequence shown here is derived from an EMBL/GenBank/DDBJ whole genome shotgun (WGS) entry which is preliminary data.</text>
</comment>
<dbReference type="OrthoDB" id="6868511at2"/>
<dbReference type="RefSeq" id="WP_048672665.1">
    <property type="nucleotide sequence ID" value="NZ_CBTJ020000037.1"/>
</dbReference>
<name>W6MD37_9GAMM</name>
<dbReference type="AlphaFoldDB" id="W6MD37"/>
<reference evidence="2" key="2">
    <citation type="submission" date="2014-03" db="EMBL/GenBank/DDBJ databases">
        <title>Candidatus Competibacter-lineage genomes retrieved from metagenomes reveal functional metabolic diversity.</title>
        <authorList>
            <person name="McIlroy S.J."/>
            <person name="Albertsen M."/>
            <person name="Andresen E.K."/>
            <person name="Saunders A.M."/>
            <person name="Kristiansen R."/>
            <person name="Stokholm-Bjerregaard M."/>
            <person name="Nielsen K.L."/>
            <person name="Nielsen P.H."/>
        </authorList>
    </citation>
    <scope>NUCLEOTIDE SEQUENCE</scope>
    <source>
        <strain evidence="2">Run_A_D11</strain>
    </source>
</reference>
<feature type="chain" id="PRO_5004880123" description="DUF5666 domain-containing protein" evidence="1">
    <location>
        <begin position="24"/>
        <end position="192"/>
    </location>
</feature>
<sequence>MKKTILAAGAVLGLLLVGGCATTPDEAKTAKVNPAATQLEIRDQITATAIVQSVDVENRQVTLKGKGGKLHTISVSEGVRNLSQIKSGDRVELTYHEALAVSLDKPGVTPDRAETGQKSAMARQDTEIVANVTAVNQKRHKVTLQSARDAVTLKIPANIDISKLKIGDQVKANYLQELAVAIEPVAMKKKKK</sequence>
<evidence type="ECO:0000256" key="1">
    <source>
        <dbReference type="SAM" id="SignalP"/>
    </source>
</evidence>
<evidence type="ECO:0008006" key="4">
    <source>
        <dbReference type="Google" id="ProtNLM"/>
    </source>
</evidence>
<keyword evidence="1" id="KW-0732">Signal</keyword>
<gene>
    <name evidence="2" type="ORF">BN873_300074</name>
</gene>
<reference evidence="2" key="1">
    <citation type="submission" date="2013-07" db="EMBL/GenBank/DDBJ databases">
        <authorList>
            <person name="McIlroy S."/>
        </authorList>
    </citation>
    <scope>NUCLEOTIDE SEQUENCE [LARGE SCALE GENOMIC DNA]</scope>
    <source>
        <strain evidence="2">Run_A_D11</strain>
    </source>
</reference>
<evidence type="ECO:0000313" key="3">
    <source>
        <dbReference type="Proteomes" id="UP000035760"/>
    </source>
</evidence>
<dbReference type="Proteomes" id="UP000035760">
    <property type="component" value="Unassembled WGS sequence"/>
</dbReference>